<proteinExistence type="predicted"/>
<name>A0A511DJ21_9PSEU</name>
<reference evidence="1 2" key="1">
    <citation type="submission" date="2019-07" db="EMBL/GenBank/DDBJ databases">
        <title>Whole genome shotgun sequence of Pseudonocardia sulfidoxydans NBRC 16205.</title>
        <authorList>
            <person name="Hosoyama A."/>
            <person name="Uohara A."/>
            <person name="Ohji S."/>
            <person name="Ichikawa N."/>
        </authorList>
    </citation>
    <scope>NUCLEOTIDE SEQUENCE [LARGE SCALE GENOMIC DNA]</scope>
    <source>
        <strain evidence="1 2">NBRC 16205</strain>
    </source>
</reference>
<protein>
    <submittedName>
        <fullName evidence="1">Uncharacterized protein</fullName>
    </submittedName>
</protein>
<accession>A0A511DJ21</accession>
<dbReference type="RefSeq" id="WP_147110072.1">
    <property type="nucleotide sequence ID" value="NZ_BJVJ01000040.1"/>
</dbReference>
<dbReference type="Proteomes" id="UP000321685">
    <property type="component" value="Unassembled WGS sequence"/>
</dbReference>
<evidence type="ECO:0000313" key="1">
    <source>
        <dbReference type="EMBL" id="GEL24806.1"/>
    </source>
</evidence>
<dbReference type="OrthoDB" id="1456570at2"/>
<dbReference type="EMBL" id="BJVJ01000040">
    <property type="protein sequence ID" value="GEL24806.1"/>
    <property type="molecule type" value="Genomic_DNA"/>
</dbReference>
<keyword evidence="2" id="KW-1185">Reference proteome</keyword>
<evidence type="ECO:0000313" key="2">
    <source>
        <dbReference type="Proteomes" id="UP000321685"/>
    </source>
</evidence>
<gene>
    <name evidence="1" type="ORF">PSU4_37600</name>
</gene>
<organism evidence="1 2">
    <name type="scientific">Pseudonocardia sulfidoxydans NBRC 16205</name>
    <dbReference type="NCBI Taxonomy" id="1223511"/>
    <lineage>
        <taxon>Bacteria</taxon>
        <taxon>Bacillati</taxon>
        <taxon>Actinomycetota</taxon>
        <taxon>Actinomycetes</taxon>
        <taxon>Pseudonocardiales</taxon>
        <taxon>Pseudonocardiaceae</taxon>
        <taxon>Pseudonocardia</taxon>
    </lineage>
</organism>
<dbReference type="AlphaFoldDB" id="A0A511DJ21"/>
<sequence>MSEHVAAPFPAERDPLAVALSSLPPDIAGAIDSLPPLAVVHRMPGHAVDTLAAHWSAGTPDSEVHPLLARLGPAARRLRELQVAERVATTCPACAFDGLEAPPYLAFEGVPVPQEGTTPPAPPYAVHFGDPSGQRCPCCGYGFGIDDDPADGSEPITFESWARRWQERGRPGYGASTRPAG</sequence>
<comment type="caution">
    <text evidence="1">The sequence shown here is derived from an EMBL/GenBank/DDBJ whole genome shotgun (WGS) entry which is preliminary data.</text>
</comment>